<dbReference type="SUPFAM" id="SSF81324">
    <property type="entry name" value="Voltage-gated potassium channels"/>
    <property type="match status" value="2"/>
</dbReference>
<dbReference type="PANTHER" id="PTHR31296:SF1">
    <property type="entry name" value="MITOCHONDRIAL PROTEIN C2ORF69"/>
    <property type="match status" value="1"/>
</dbReference>
<comment type="similarity">
    <text evidence="8">Belongs to the two pore domain potassium channel (TC 1.A.1.8) family.</text>
</comment>
<dbReference type="Proteomes" id="UP000719412">
    <property type="component" value="Unassembled WGS sequence"/>
</dbReference>
<dbReference type="InterPro" id="IPR007277">
    <property type="entry name" value="Svp26/Tex261"/>
</dbReference>
<evidence type="ECO:0000313" key="11">
    <source>
        <dbReference type="EMBL" id="KAH0810452.1"/>
    </source>
</evidence>
<feature type="domain" description="Potassium channel" evidence="10">
    <location>
        <begin position="223"/>
        <end position="299"/>
    </location>
</feature>
<keyword evidence="5 8" id="KW-0406">Ion transport</keyword>
<dbReference type="AlphaFoldDB" id="A0A8J6HAF1"/>
<protein>
    <recommendedName>
        <fullName evidence="10">Potassium channel domain-containing protein</fullName>
    </recommendedName>
</protein>
<dbReference type="InterPro" id="IPR003280">
    <property type="entry name" value="2pore_dom_K_chnl"/>
</dbReference>
<dbReference type="GO" id="GO:0097020">
    <property type="term" value="F:COPII receptor activity"/>
    <property type="evidence" value="ECO:0007669"/>
    <property type="project" value="InterPro"/>
</dbReference>
<reference evidence="11" key="2">
    <citation type="submission" date="2021-08" db="EMBL/GenBank/DDBJ databases">
        <authorList>
            <person name="Eriksson T."/>
        </authorList>
    </citation>
    <scope>NUCLEOTIDE SEQUENCE</scope>
    <source>
        <strain evidence="11">Stoneville</strain>
        <tissue evidence="11">Whole head</tissue>
    </source>
</reference>
<dbReference type="EMBL" id="JABDTM020027477">
    <property type="protein sequence ID" value="KAH0810452.1"/>
    <property type="molecule type" value="Genomic_DNA"/>
</dbReference>
<evidence type="ECO:0000259" key="10">
    <source>
        <dbReference type="Pfam" id="PF07885"/>
    </source>
</evidence>
<keyword evidence="6 9" id="KW-0472">Membrane</keyword>
<keyword evidence="7 8" id="KW-0407">Ion channel</keyword>
<feature type="transmembrane region" description="Helical" evidence="9">
    <location>
        <begin position="276"/>
        <end position="297"/>
    </location>
</feature>
<feature type="transmembrane region" description="Helical" evidence="9">
    <location>
        <begin position="132"/>
        <end position="151"/>
    </location>
</feature>
<gene>
    <name evidence="11" type="ORF">GEV33_012340</name>
</gene>
<dbReference type="Pfam" id="PF07885">
    <property type="entry name" value="Ion_trans_2"/>
    <property type="match status" value="2"/>
</dbReference>
<comment type="caution">
    <text evidence="11">The sequence shown here is derived from an EMBL/GenBank/DDBJ whole genome shotgun (WGS) entry which is preliminary data.</text>
</comment>
<evidence type="ECO:0000256" key="9">
    <source>
        <dbReference type="SAM" id="Phobius"/>
    </source>
</evidence>
<comment type="subcellular location">
    <subcellularLocation>
        <location evidence="1">Membrane</location>
        <topology evidence="1">Multi-pass membrane protein</topology>
    </subcellularLocation>
</comment>
<dbReference type="InterPro" id="IPR013099">
    <property type="entry name" value="K_chnl_dom"/>
</dbReference>
<organism evidence="11 12">
    <name type="scientific">Tenebrio molitor</name>
    <name type="common">Yellow mealworm beetle</name>
    <dbReference type="NCBI Taxonomy" id="7067"/>
    <lineage>
        <taxon>Eukaryota</taxon>
        <taxon>Metazoa</taxon>
        <taxon>Ecdysozoa</taxon>
        <taxon>Arthropoda</taxon>
        <taxon>Hexapoda</taxon>
        <taxon>Insecta</taxon>
        <taxon>Pterygota</taxon>
        <taxon>Neoptera</taxon>
        <taxon>Endopterygota</taxon>
        <taxon>Coleoptera</taxon>
        <taxon>Polyphaga</taxon>
        <taxon>Cucujiformia</taxon>
        <taxon>Tenebrionidae</taxon>
        <taxon>Tenebrio</taxon>
    </lineage>
</organism>
<keyword evidence="12" id="KW-1185">Reference proteome</keyword>
<feature type="transmembrane region" description="Helical" evidence="9">
    <location>
        <begin position="683"/>
        <end position="701"/>
    </location>
</feature>
<evidence type="ECO:0000256" key="2">
    <source>
        <dbReference type="ARBA" id="ARBA00022448"/>
    </source>
</evidence>
<accession>A0A8J6HAF1</accession>
<dbReference type="InterPro" id="IPR018881">
    <property type="entry name" value="C2orf69_mit"/>
</dbReference>
<evidence type="ECO:0000256" key="3">
    <source>
        <dbReference type="ARBA" id="ARBA00022692"/>
    </source>
</evidence>
<sequence length="752" mass="86298">MNRRRYFRGSLRSHESSSTSDVDPREKIKDCLRKFVAFMCTQVGVGALVVCYTLIGAVGFSRIEAAFNDTTIERVDEIRSNYTSQLWHVARDNNVFNKTAFYLDTNEKLRSFQNEMVIIIKKGYDGRDARQMWTFPAALMFSLSIITMIGYGNLVPRTSWGKFATVVYAVIGIPLYVLYFLNMGEILAGCFKWVYTWLYECSTRKREKLHRRIVVPTTACLWVIGAYVLTGAIMFAEWEKWTYLDSAYFCVTSLCKLGLGDFVPGTASENGNESKLVINFIYILVGLGLVAMCFNLMREEVRVKVEEFREDFRQCLEDTRVKIRVMIDEDNPAPLKLLSVSGYENRSNDLLYCAPRLQNDRQTVVYFGGDIQDFDENMKSHRDNKNYTNWSLNSTALILRAAFPDSHVVVVRPSRMEYKTFSCFENFVPSGNCGVPEHTPMHHSLEHLERLLESVAAQAKTPANERGLTLVGFSKGCVVLNQFLYEFHALGSKNGIISRIKDMYWLDGGHSGGKNTWVTSKSLLETLAGFGINVHVHVSPYQIQDDRRPWIRREEKIFYNTLCNFKAPIQRHVHCPDLPPTAGLYYLAELVEEYSSIAKKCIWWTNTAVTVLYLLLWLFENFPTHMVGFGILAQISHFCILRHFPCVSLISLEFVAAVILLVLNHYFAFQYFAAVHYVFSEVVAYFVLWLWLVPFALFVSLSANDSVLPTITEQSDADVVSNYFSKKRKYGLLTFFNYAKESLLPVRTKKIF</sequence>
<keyword evidence="3 8" id="KW-0812">Transmembrane</keyword>
<keyword evidence="2 8" id="KW-0813">Transport</keyword>
<name>A0A8J6HAF1_TENMO</name>
<evidence type="ECO:0000256" key="7">
    <source>
        <dbReference type="ARBA" id="ARBA00023303"/>
    </source>
</evidence>
<dbReference type="GO" id="GO:0016020">
    <property type="term" value="C:membrane"/>
    <property type="evidence" value="ECO:0007669"/>
    <property type="project" value="UniProtKB-SubCell"/>
</dbReference>
<reference evidence="11" key="1">
    <citation type="journal article" date="2020" name="J Insects Food Feed">
        <title>The yellow mealworm (Tenebrio molitor) genome: a resource for the emerging insects as food and feed industry.</title>
        <authorList>
            <person name="Eriksson T."/>
            <person name="Andere A."/>
            <person name="Kelstrup H."/>
            <person name="Emery V."/>
            <person name="Picard C."/>
        </authorList>
    </citation>
    <scope>NUCLEOTIDE SEQUENCE</scope>
    <source>
        <strain evidence="11">Stoneville</strain>
        <tissue evidence="11">Whole head</tissue>
    </source>
</reference>
<evidence type="ECO:0000313" key="12">
    <source>
        <dbReference type="Proteomes" id="UP000719412"/>
    </source>
</evidence>
<dbReference type="GO" id="GO:0005739">
    <property type="term" value="C:mitochondrion"/>
    <property type="evidence" value="ECO:0007669"/>
    <property type="project" value="TreeGrafter"/>
</dbReference>
<proteinExistence type="inferred from homology"/>
<evidence type="ECO:0000256" key="1">
    <source>
        <dbReference type="ARBA" id="ARBA00004141"/>
    </source>
</evidence>
<feature type="transmembrane region" description="Helical" evidence="9">
    <location>
        <begin position="601"/>
        <end position="619"/>
    </location>
</feature>
<evidence type="ECO:0000256" key="8">
    <source>
        <dbReference type="RuleBase" id="RU003857"/>
    </source>
</evidence>
<dbReference type="Pfam" id="PF04148">
    <property type="entry name" value="Erv26"/>
    <property type="match status" value="1"/>
</dbReference>
<dbReference type="Gene3D" id="1.10.287.70">
    <property type="match status" value="1"/>
</dbReference>
<evidence type="ECO:0000256" key="4">
    <source>
        <dbReference type="ARBA" id="ARBA00022989"/>
    </source>
</evidence>
<feature type="transmembrane region" description="Helical" evidence="9">
    <location>
        <begin position="163"/>
        <end position="180"/>
    </location>
</feature>
<feature type="domain" description="Potassium channel" evidence="10">
    <location>
        <begin position="130"/>
        <end position="187"/>
    </location>
</feature>
<dbReference type="Pfam" id="PF10561">
    <property type="entry name" value="C2orf69"/>
    <property type="match status" value="2"/>
</dbReference>
<dbReference type="GO" id="GO:0005267">
    <property type="term" value="F:potassium channel activity"/>
    <property type="evidence" value="ECO:0007669"/>
    <property type="project" value="InterPro"/>
</dbReference>
<keyword evidence="4 9" id="KW-1133">Transmembrane helix</keyword>
<evidence type="ECO:0000256" key="6">
    <source>
        <dbReference type="ARBA" id="ARBA00023136"/>
    </source>
</evidence>
<dbReference type="PRINTS" id="PR01333">
    <property type="entry name" value="2POREKCHANEL"/>
</dbReference>
<evidence type="ECO:0000256" key="5">
    <source>
        <dbReference type="ARBA" id="ARBA00023065"/>
    </source>
</evidence>
<dbReference type="GO" id="GO:0006888">
    <property type="term" value="P:endoplasmic reticulum to Golgi vesicle-mediated transport"/>
    <property type="evidence" value="ECO:0007669"/>
    <property type="project" value="InterPro"/>
</dbReference>
<feature type="transmembrane region" description="Helical" evidence="9">
    <location>
        <begin position="213"/>
        <end position="236"/>
    </location>
</feature>
<feature type="transmembrane region" description="Helical" evidence="9">
    <location>
        <begin position="35"/>
        <end position="55"/>
    </location>
</feature>
<dbReference type="PANTHER" id="PTHR31296">
    <property type="entry name" value="UPF0565 PROTEIN C2ORF69"/>
    <property type="match status" value="1"/>
</dbReference>